<dbReference type="PANTHER" id="PTHR36529:SF1">
    <property type="entry name" value="GLYCOSYLTRANSFERASE"/>
    <property type="match status" value="1"/>
</dbReference>
<organism evidence="1 2">
    <name type="scientific">Algimonas porphyrae</name>
    <dbReference type="NCBI Taxonomy" id="1128113"/>
    <lineage>
        <taxon>Bacteria</taxon>
        <taxon>Pseudomonadati</taxon>
        <taxon>Pseudomonadota</taxon>
        <taxon>Alphaproteobacteria</taxon>
        <taxon>Maricaulales</taxon>
        <taxon>Robiginitomaculaceae</taxon>
        <taxon>Algimonas</taxon>
    </lineage>
</organism>
<reference evidence="1" key="1">
    <citation type="journal article" date="2014" name="Int. J. Syst. Evol. Microbiol.">
        <title>Complete genome of a new Firmicutes species belonging to the dominant human colonic microbiota ('Ruminococcus bicirculans') reveals two chromosomes and a selective capacity to utilize plant glucans.</title>
        <authorList>
            <consortium name="NISC Comparative Sequencing Program"/>
            <person name="Wegmann U."/>
            <person name="Louis P."/>
            <person name="Goesmann A."/>
            <person name="Henrissat B."/>
            <person name="Duncan S.H."/>
            <person name="Flint H.J."/>
        </authorList>
    </citation>
    <scope>NUCLEOTIDE SEQUENCE</scope>
    <source>
        <strain evidence="1">NBRC 108216</strain>
    </source>
</reference>
<dbReference type="Pfam" id="PF09837">
    <property type="entry name" value="DUF2064"/>
    <property type="match status" value="1"/>
</dbReference>
<evidence type="ECO:0008006" key="3">
    <source>
        <dbReference type="Google" id="ProtNLM"/>
    </source>
</evidence>
<dbReference type="EMBL" id="BSNJ01000001">
    <property type="protein sequence ID" value="GLQ19688.1"/>
    <property type="molecule type" value="Genomic_DNA"/>
</dbReference>
<name>A0ABQ5UYP0_9PROT</name>
<evidence type="ECO:0000313" key="2">
    <source>
        <dbReference type="Proteomes" id="UP001161390"/>
    </source>
</evidence>
<dbReference type="RefSeq" id="WP_284369549.1">
    <property type="nucleotide sequence ID" value="NZ_BSNJ01000001.1"/>
</dbReference>
<sequence>MTRPELFVFAKRPAMGAAKTRLSRDIGPVHAQRHYRAMTAQILRNVTDPRWDTTLYVTPKMSVGRVPAWAGFDQRAQPGGSLSPRLAELFSGPPRPVLVIGTDCPQVRANDIAEAIQALKKAPFVFGPASDGGFWLMGAHAPLPTDTFDRIRWSSEHTLSDLEGRIGGHVAKLRMLTDVDDLHGLQVWKRRA</sequence>
<protein>
    <recommendedName>
        <fullName evidence="3">Glycosyltransferase</fullName>
    </recommendedName>
</protein>
<comment type="caution">
    <text evidence="1">The sequence shown here is derived from an EMBL/GenBank/DDBJ whole genome shotgun (WGS) entry which is preliminary data.</text>
</comment>
<dbReference type="Proteomes" id="UP001161390">
    <property type="component" value="Unassembled WGS sequence"/>
</dbReference>
<dbReference type="Gene3D" id="3.90.550.10">
    <property type="entry name" value="Spore Coat Polysaccharide Biosynthesis Protein SpsA, Chain A"/>
    <property type="match status" value="1"/>
</dbReference>
<reference evidence="1" key="2">
    <citation type="submission" date="2023-01" db="EMBL/GenBank/DDBJ databases">
        <title>Draft genome sequence of Algimonas porphyrae strain NBRC 108216.</title>
        <authorList>
            <person name="Sun Q."/>
            <person name="Mori K."/>
        </authorList>
    </citation>
    <scope>NUCLEOTIDE SEQUENCE</scope>
    <source>
        <strain evidence="1">NBRC 108216</strain>
    </source>
</reference>
<dbReference type="InterPro" id="IPR018641">
    <property type="entry name" value="Trfase_1_rSAM/seldom-assoc"/>
</dbReference>
<proteinExistence type="predicted"/>
<dbReference type="SUPFAM" id="SSF53448">
    <property type="entry name" value="Nucleotide-diphospho-sugar transferases"/>
    <property type="match status" value="1"/>
</dbReference>
<evidence type="ECO:0000313" key="1">
    <source>
        <dbReference type="EMBL" id="GLQ19688.1"/>
    </source>
</evidence>
<accession>A0ABQ5UYP0</accession>
<dbReference type="InterPro" id="IPR029044">
    <property type="entry name" value="Nucleotide-diphossugar_trans"/>
</dbReference>
<dbReference type="PANTHER" id="PTHR36529">
    <property type="entry name" value="SLL1095 PROTEIN"/>
    <property type="match status" value="1"/>
</dbReference>
<gene>
    <name evidence="1" type="ORF">GCM10007854_06430</name>
</gene>
<keyword evidence="2" id="KW-1185">Reference proteome</keyword>